<evidence type="ECO:0000313" key="1">
    <source>
        <dbReference type="EMBL" id="GAI26570.1"/>
    </source>
</evidence>
<accession>X1NIF4</accession>
<dbReference type="EMBL" id="BARV01019046">
    <property type="protein sequence ID" value="GAI26570.1"/>
    <property type="molecule type" value="Genomic_DNA"/>
</dbReference>
<sequence length="74" mass="8958">MKAIKRLPKSLHKYWLIHSKTIDLVYKKFKKEADDNDIDFAKLCHILIYYDKSKRCYVGCFGFDLLKEVKKMKR</sequence>
<proteinExistence type="predicted"/>
<organism evidence="1">
    <name type="scientific">marine sediment metagenome</name>
    <dbReference type="NCBI Taxonomy" id="412755"/>
    <lineage>
        <taxon>unclassified sequences</taxon>
        <taxon>metagenomes</taxon>
        <taxon>ecological metagenomes</taxon>
    </lineage>
</organism>
<reference evidence="1" key="1">
    <citation type="journal article" date="2014" name="Front. Microbiol.">
        <title>High frequency of phylogenetically diverse reductive dehalogenase-homologous genes in deep subseafloor sedimentary metagenomes.</title>
        <authorList>
            <person name="Kawai M."/>
            <person name="Futagami T."/>
            <person name="Toyoda A."/>
            <person name="Takaki Y."/>
            <person name="Nishi S."/>
            <person name="Hori S."/>
            <person name="Arai W."/>
            <person name="Tsubouchi T."/>
            <person name="Morono Y."/>
            <person name="Uchiyama I."/>
            <person name="Ito T."/>
            <person name="Fujiyama A."/>
            <person name="Inagaki F."/>
            <person name="Takami H."/>
        </authorList>
    </citation>
    <scope>NUCLEOTIDE SEQUENCE</scope>
    <source>
        <strain evidence="1">Expedition CK06-06</strain>
    </source>
</reference>
<protein>
    <submittedName>
        <fullName evidence="1">Uncharacterized protein</fullName>
    </submittedName>
</protein>
<name>X1NIF4_9ZZZZ</name>
<gene>
    <name evidence="1" type="ORF">S06H3_32086</name>
</gene>
<comment type="caution">
    <text evidence="1">The sequence shown here is derived from an EMBL/GenBank/DDBJ whole genome shotgun (WGS) entry which is preliminary data.</text>
</comment>
<dbReference type="AlphaFoldDB" id="X1NIF4"/>